<name>A0ABY6L2S9_9ARAC</name>
<proteinExistence type="predicted"/>
<evidence type="ECO:0000313" key="1">
    <source>
        <dbReference type="EMBL" id="UYV74767.1"/>
    </source>
</evidence>
<protein>
    <recommendedName>
        <fullName evidence="3">Maturase K</fullName>
    </recommendedName>
</protein>
<reference evidence="1 2" key="1">
    <citation type="submission" date="2022-01" db="EMBL/GenBank/DDBJ databases">
        <title>A chromosomal length assembly of Cordylochernes scorpioides.</title>
        <authorList>
            <person name="Zeh D."/>
            <person name="Zeh J."/>
        </authorList>
    </citation>
    <scope>NUCLEOTIDE SEQUENCE [LARGE SCALE GENOMIC DNA]</scope>
    <source>
        <strain evidence="1">IN4F17</strain>
        <tissue evidence="1">Whole Body</tissue>
    </source>
</reference>
<sequence>MCLFFFLISTQQSYQGIKPVELFDGVCWGGVSSSFLSPLNNYKYKSSRHARMRFLKILIWASFRRISSLFTQQLYQGIKPVELFDGVCWVCVSSSFLSPLNNHIRSSSMDESIQQLNFLLLLFLSPLNNHIRVSSLDPSDLQDWIFGRGLDDDALAILASAQTRVYKYFLGVELRRIQEDSLLVWRRTLSRWRIPPHL</sequence>
<organism evidence="1 2">
    <name type="scientific">Cordylochernes scorpioides</name>
    <dbReference type="NCBI Taxonomy" id="51811"/>
    <lineage>
        <taxon>Eukaryota</taxon>
        <taxon>Metazoa</taxon>
        <taxon>Ecdysozoa</taxon>
        <taxon>Arthropoda</taxon>
        <taxon>Chelicerata</taxon>
        <taxon>Arachnida</taxon>
        <taxon>Pseudoscorpiones</taxon>
        <taxon>Cheliferoidea</taxon>
        <taxon>Chernetidae</taxon>
        <taxon>Cordylochernes</taxon>
    </lineage>
</organism>
<evidence type="ECO:0000313" key="2">
    <source>
        <dbReference type="Proteomes" id="UP001235939"/>
    </source>
</evidence>
<evidence type="ECO:0008006" key="3">
    <source>
        <dbReference type="Google" id="ProtNLM"/>
    </source>
</evidence>
<dbReference type="Proteomes" id="UP001235939">
    <property type="component" value="Chromosome 12"/>
</dbReference>
<keyword evidence="2" id="KW-1185">Reference proteome</keyword>
<gene>
    <name evidence="1" type="ORF">LAZ67_12000887</name>
</gene>
<dbReference type="EMBL" id="CP092874">
    <property type="protein sequence ID" value="UYV74767.1"/>
    <property type="molecule type" value="Genomic_DNA"/>
</dbReference>
<accession>A0ABY6L2S9</accession>